<dbReference type="GeneID" id="105991692"/>
<evidence type="ECO:0000313" key="11">
    <source>
        <dbReference type="Proteomes" id="UP000081671"/>
    </source>
</evidence>
<dbReference type="Gene3D" id="1.20.58.480">
    <property type="match status" value="1"/>
</dbReference>
<dbReference type="OrthoDB" id="10262710at2759"/>
<evidence type="ECO:0000256" key="3">
    <source>
        <dbReference type="ARBA" id="ARBA00022723"/>
    </source>
</evidence>
<comment type="catalytic activity">
    <reaction evidence="10">
        <text>L-tryptophan + O2 = N-formyl-L-kynurenine</text>
        <dbReference type="Rhea" id="RHEA:24536"/>
        <dbReference type="ChEBI" id="CHEBI:15379"/>
        <dbReference type="ChEBI" id="CHEBI:57912"/>
        <dbReference type="ChEBI" id="CHEBI:58629"/>
    </reaction>
</comment>
<dbReference type="GO" id="GO:0034354">
    <property type="term" value="P:'de novo' NAD+ biosynthetic process from L-tryptophan"/>
    <property type="evidence" value="ECO:0007669"/>
    <property type="project" value="TreeGrafter"/>
</dbReference>
<dbReference type="EC" id="1.13.11.-" evidence="10"/>
<dbReference type="GO" id="GO:0033754">
    <property type="term" value="F:indoleamine 2,3-dioxygenase activity"/>
    <property type="evidence" value="ECO:0007669"/>
    <property type="project" value="TreeGrafter"/>
</dbReference>
<dbReference type="InterPro" id="IPR000898">
    <property type="entry name" value="Indolamine_dOase"/>
</dbReference>
<evidence type="ECO:0000256" key="8">
    <source>
        <dbReference type="ARBA" id="ARBA00023079"/>
    </source>
</evidence>
<name>A0A1S3FTY6_DIPOR</name>
<organism evidence="11 12">
    <name type="scientific">Dipodomys ordii</name>
    <name type="common">Ord's kangaroo rat</name>
    <dbReference type="NCBI Taxonomy" id="10020"/>
    <lineage>
        <taxon>Eukaryota</taxon>
        <taxon>Metazoa</taxon>
        <taxon>Chordata</taxon>
        <taxon>Craniata</taxon>
        <taxon>Vertebrata</taxon>
        <taxon>Euteleostomi</taxon>
        <taxon>Mammalia</taxon>
        <taxon>Eutheria</taxon>
        <taxon>Euarchontoglires</taxon>
        <taxon>Glires</taxon>
        <taxon>Rodentia</taxon>
        <taxon>Castorimorpha</taxon>
        <taxon>Heteromyidae</taxon>
        <taxon>Dipodomyinae</taxon>
        <taxon>Dipodomys</taxon>
    </lineage>
</organism>
<evidence type="ECO:0000256" key="4">
    <source>
        <dbReference type="ARBA" id="ARBA00022859"/>
    </source>
</evidence>
<evidence type="ECO:0000313" key="12">
    <source>
        <dbReference type="RefSeq" id="XP_012879835.1"/>
    </source>
</evidence>
<dbReference type="GO" id="GO:0005737">
    <property type="term" value="C:cytoplasm"/>
    <property type="evidence" value="ECO:0007669"/>
    <property type="project" value="UniProtKB-UniRule"/>
</dbReference>
<gene>
    <name evidence="12" type="primary">Ido2</name>
</gene>
<dbReference type="SUPFAM" id="SSF140959">
    <property type="entry name" value="Indolic compounds 2,3-dioxygenase-like"/>
    <property type="match status" value="2"/>
</dbReference>
<evidence type="ECO:0000256" key="10">
    <source>
        <dbReference type="RuleBase" id="RU369119"/>
    </source>
</evidence>
<sequence length="605" mass="67197">MAGKQSPPKEGTLESLEKYHIKEDIGFALEHPLEELPDEYNAWIFIGKNLPTLIANGHLRAEVEKLPMLSVDGLQGHKLQRLAHLVLGCITMGYVWGKGDGDIKKVLPRNIAVPYCKLSESLGLPPILVYADCVLANWKKKDPRGPMTYENMDILFAFPGGDCSKGFFLVSLLVEIAASPAIKDLQFLWNQIMEPQRQNLKTTLQFSLGGYHISEEYGFLLPNPLKELPDHYRPWMEIASNLPHLIQNHQLRAHVNKMPLLDVQFLKSYEEQRLAHLVLSAITMGYVWQEGETQPKEVLPRNLALPFVEVSRTLGLPPILVHADLVLTNWTKRNSEGPMEISNLETIISFPGGQSLKGFVLVTVLVEKAAAPGIKALAQAVNALLQSNQDALIHALQQLRLSILDITQALGQMHDYVDPDIFYAVIRIFLSGWQDNPAMPSGLIYEGISTKPLQYSGGSAAQSSVLHALDEFLGIRHSKESAAFLYRMRDYMPPSHKAFIEKIHSVPSLREHVMSSGLGQCLTSYNQCLKALAELRSYHIAMVTKYLIITASKARSKRPAHLPGPPQALEGRGTGGTAVLSFLKSVRDKTLEAMLHPSGTMQSPP</sequence>
<dbReference type="GO" id="GO:0002376">
    <property type="term" value="P:immune system process"/>
    <property type="evidence" value="ECO:0007669"/>
    <property type="project" value="UniProtKB-KW"/>
</dbReference>
<comment type="similarity">
    <text evidence="1 10">Belongs to the indoleamine 2,3-dioxygenase family.</text>
</comment>
<evidence type="ECO:0000256" key="5">
    <source>
        <dbReference type="ARBA" id="ARBA00022964"/>
    </source>
</evidence>
<evidence type="ECO:0000256" key="9">
    <source>
        <dbReference type="PIRSR" id="PIRSR600898-1"/>
    </source>
</evidence>
<dbReference type="KEGG" id="dord:105991692"/>
<keyword evidence="8 10" id="KW-0823">Tryptophan catabolism</keyword>
<dbReference type="FunCoup" id="A0A1S3FTY6">
    <property type="interactions" value="475"/>
</dbReference>
<dbReference type="GO" id="GO:0020037">
    <property type="term" value="F:heme binding"/>
    <property type="evidence" value="ECO:0007669"/>
    <property type="project" value="UniProtKB-UniRule"/>
</dbReference>
<accession>A0A1S3FTY6</accession>
<dbReference type="GO" id="GO:0004833">
    <property type="term" value="F:L-tryptophan 2,3-dioxygenase activity"/>
    <property type="evidence" value="ECO:0007669"/>
    <property type="project" value="TreeGrafter"/>
</dbReference>
<dbReference type="InterPro" id="IPR037217">
    <property type="entry name" value="Trp/Indoleamine_2_3_dOase-like"/>
</dbReference>
<comment type="function">
    <text evidence="10">Catalyzes the first and rate limiting step of the catabolism of tryptophan along the kynurenine pathway. Involved in immune regulation.</text>
</comment>
<keyword evidence="7 9" id="KW-0408">Iron</keyword>
<dbReference type="Pfam" id="PF01231">
    <property type="entry name" value="IDO"/>
    <property type="match status" value="2"/>
</dbReference>
<dbReference type="GO" id="GO:0019441">
    <property type="term" value="P:L-tryptophan catabolic process to kynurenine"/>
    <property type="evidence" value="ECO:0007669"/>
    <property type="project" value="UniProtKB-UniRule"/>
</dbReference>
<keyword evidence="4 10" id="KW-0391">Immunity</keyword>
<dbReference type="RefSeq" id="XP_012879835.1">
    <property type="nucleotide sequence ID" value="XM_013024381.1"/>
</dbReference>
<feature type="binding site" description="proximal binding residue" evidence="9">
    <location>
        <position position="539"/>
    </location>
    <ligand>
        <name>heme b</name>
        <dbReference type="ChEBI" id="CHEBI:60344"/>
    </ligand>
    <ligandPart>
        <name>Fe</name>
        <dbReference type="ChEBI" id="CHEBI:18248"/>
    </ligandPart>
</feature>
<dbReference type="Proteomes" id="UP000081671">
    <property type="component" value="Unplaced"/>
</dbReference>
<dbReference type="STRING" id="10020.ENSDORP00000003188"/>
<proteinExistence type="inferred from homology"/>
<evidence type="ECO:0000256" key="7">
    <source>
        <dbReference type="ARBA" id="ARBA00023004"/>
    </source>
</evidence>
<keyword evidence="2 9" id="KW-0349">Heme</keyword>
<dbReference type="InParanoid" id="A0A1S3FTY6"/>
<keyword evidence="11" id="KW-1185">Reference proteome</keyword>
<dbReference type="PANTHER" id="PTHR28657:SF4">
    <property type="entry name" value="INDOLEAMINE 2,3-DIOXYGENASE 2"/>
    <property type="match status" value="1"/>
</dbReference>
<protein>
    <recommendedName>
        <fullName evidence="10">Indoleamine 2,3-dioxygenase 2</fullName>
        <shortName evidence="10">IDO-2</shortName>
        <ecNumber evidence="10">1.13.11.-</ecNumber>
    </recommendedName>
</protein>
<keyword evidence="6 10" id="KW-0560">Oxidoreductase</keyword>
<reference evidence="12" key="1">
    <citation type="submission" date="2025-08" db="UniProtKB">
        <authorList>
            <consortium name="RefSeq"/>
        </authorList>
    </citation>
    <scope>IDENTIFICATION</scope>
    <source>
        <tissue evidence="12">Kidney</tissue>
    </source>
</reference>
<dbReference type="GO" id="GO:0046872">
    <property type="term" value="F:metal ion binding"/>
    <property type="evidence" value="ECO:0007669"/>
    <property type="project" value="UniProtKB-UniRule"/>
</dbReference>
<dbReference type="CTD" id="169355"/>
<keyword evidence="3 9" id="KW-0479">Metal-binding</keyword>
<evidence type="ECO:0000256" key="6">
    <source>
        <dbReference type="ARBA" id="ARBA00023002"/>
    </source>
</evidence>
<keyword evidence="5 10" id="KW-0223">Dioxygenase</keyword>
<evidence type="ECO:0000256" key="2">
    <source>
        <dbReference type="ARBA" id="ARBA00022617"/>
    </source>
</evidence>
<dbReference type="PANTHER" id="PTHR28657">
    <property type="entry name" value="INDOLEAMINE 2,3-DIOXYGENASE"/>
    <property type="match status" value="1"/>
</dbReference>
<dbReference type="AlphaFoldDB" id="A0A1S3FTY6"/>
<evidence type="ECO:0000256" key="1">
    <source>
        <dbReference type="ARBA" id="ARBA00007119"/>
    </source>
</evidence>
<dbReference type="FunFam" id="1.20.58.480:FF:000003">
    <property type="entry name" value="Indoleamine 2,3-dioxygenase 1"/>
    <property type="match status" value="1"/>
</dbReference>